<keyword evidence="5" id="KW-0560">Oxidoreductase</keyword>
<gene>
    <name evidence="11" type="ORF">SAMN04490357_6457</name>
</gene>
<evidence type="ECO:0000256" key="2">
    <source>
        <dbReference type="ARBA" id="ARBA00006730"/>
    </source>
</evidence>
<dbReference type="GO" id="GO:0003884">
    <property type="term" value="F:D-amino-acid oxidase activity"/>
    <property type="evidence" value="ECO:0007669"/>
    <property type="project" value="UniProtKB-EC"/>
</dbReference>
<organism evidence="11 12">
    <name type="scientific">Streptomyces misionensis</name>
    <dbReference type="NCBI Taxonomy" id="67331"/>
    <lineage>
        <taxon>Bacteria</taxon>
        <taxon>Bacillati</taxon>
        <taxon>Actinomycetota</taxon>
        <taxon>Actinomycetes</taxon>
        <taxon>Kitasatosporales</taxon>
        <taxon>Streptomycetaceae</taxon>
        <taxon>Streptomyces</taxon>
    </lineage>
</organism>
<evidence type="ECO:0000256" key="8">
    <source>
        <dbReference type="ARBA" id="ARBA00049547"/>
    </source>
</evidence>
<evidence type="ECO:0000259" key="10">
    <source>
        <dbReference type="Pfam" id="PF01266"/>
    </source>
</evidence>
<dbReference type="AlphaFoldDB" id="A0A1H5EY39"/>
<name>A0A1H5EY39_9ACTN</name>
<dbReference type="Proteomes" id="UP000182375">
    <property type="component" value="Unassembled WGS sequence"/>
</dbReference>
<dbReference type="GO" id="GO:0071949">
    <property type="term" value="F:FAD binding"/>
    <property type="evidence" value="ECO:0007669"/>
    <property type="project" value="InterPro"/>
</dbReference>
<dbReference type="PANTHER" id="PTHR11530">
    <property type="entry name" value="D-AMINO ACID OXIDASE"/>
    <property type="match status" value="1"/>
</dbReference>
<comment type="cofactor">
    <cofactor evidence="1 9">
        <name>FAD</name>
        <dbReference type="ChEBI" id="CHEBI:57692"/>
    </cofactor>
</comment>
<reference evidence="11 12" key="1">
    <citation type="submission" date="2016-10" db="EMBL/GenBank/DDBJ databases">
        <authorList>
            <person name="de Groot N.N."/>
        </authorList>
    </citation>
    <scope>NUCLEOTIDE SEQUENCE [LARGE SCALE GENOMIC DNA]</scope>
    <source>
        <strain evidence="11 12">DSM 40306</strain>
    </source>
</reference>
<comment type="similarity">
    <text evidence="2">Belongs to the DAMOX/DASOX family.</text>
</comment>
<dbReference type="PANTHER" id="PTHR11530:SF11">
    <property type="entry name" value="D-ASPARTATE OXIDASE"/>
    <property type="match status" value="1"/>
</dbReference>
<feature type="binding site" evidence="9">
    <location>
        <position position="229"/>
    </location>
    <ligand>
        <name>D-dopa</name>
        <dbReference type="ChEBI" id="CHEBI:149689"/>
    </ligand>
</feature>
<accession>A0A1H5EY39</accession>
<dbReference type="PIRSF" id="PIRSF000189">
    <property type="entry name" value="D-aa_oxidase"/>
    <property type="match status" value="1"/>
</dbReference>
<dbReference type="Pfam" id="PF01266">
    <property type="entry name" value="DAO"/>
    <property type="match status" value="1"/>
</dbReference>
<keyword evidence="4 9" id="KW-0274">FAD</keyword>
<dbReference type="EC" id="1.4.3.3" evidence="6"/>
<dbReference type="GO" id="GO:0019478">
    <property type="term" value="P:D-amino acid catabolic process"/>
    <property type="evidence" value="ECO:0007669"/>
    <property type="project" value="TreeGrafter"/>
</dbReference>
<dbReference type="Gene3D" id="3.30.9.10">
    <property type="entry name" value="D-Amino Acid Oxidase, subunit A, domain 2"/>
    <property type="match status" value="1"/>
</dbReference>
<evidence type="ECO:0000313" key="12">
    <source>
        <dbReference type="Proteomes" id="UP000182375"/>
    </source>
</evidence>
<dbReference type="Gene3D" id="3.40.50.720">
    <property type="entry name" value="NAD(P)-binding Rossmann-like Domain"/>
    <property type="match status" value="1"/>
</dbReference>
<evidence type="ECO:0000256" key="3">
    <source>
        <dbReference type="ARBA" id="ARBA00022630"/>
    </source>
</evidence>
<dbReference type="InterPro" id="IPR023209">
    <property type="entry name" value="DAO"/>
</dbReference>
<evidence type="ECO:0000256" key="4">
    <source>
        <dbReference type="ARBA" id="ARBA00022827"/>
    </source>
</evidence>
<evidence type="ECO:0000256" key="6">
    <source>
        <dbReference type="ARBA" id="ARBA00039101"/>
    </source>
</evidence>
<feature type="binding site" evidence="9">
    <location>
        <position position="284"/>
    </location>
    <ligand>
        <name>D-dopa</name>
        <dbReference type="ChEBI" id="CHEBI:149689"/>
    </ligand>
</feature>
<comment type="catalytic activity">
    <reaction evidence="8">
        <text>a D-alpha-amino acid + O2 + H2O = a 2-oxocarboxylate + H2O2 + NH4(+)</text>
        <dbReference type="Rhea" id="RHEA:21816"/>
        <dbReference type="ChEBI" id="CHEBI:15377"/>
        <dbReference type="ChEBI" id="CHEBI:15379"/>
        <dbReference type="ChEBI" id="CHEBI:16240"/>
        <dbReference type="ChEBI" id="CHEBI:28938"/>
        <dbReference type="ChEBI" id="CHEBI:35179"/>
        <dbReference type="ChEBI" id="CHEBI:59871"/>
        <dbReference type="EC" id="1.4.3.3"/>
    </reaction>
    <physiologicalReaction direction="left-to-right" evidence="8">
        <dbReference type="Rhea" id="RHEA:21817"/>
    </physiologicalReaction>
</comment>
<protein>
    <recommendedName>
        <fullName evidence="7">D-amino-acid oxidase</fullName>
        <ecNumber evidence="6">1.4.3.3</ecNumber>
    </recommendedName>
</protein>
<proteinExistence type="inferred from homology"/>
<sequence>MCAGLCRERAGGAYGPGVDSVDSRSGDEVIVVGGGVVGLTTAVVLAEAGRRVRVWAREAAEETTSAVAGGLWWPYRIEPERLVGAWALETLTVYEELAARPAETGVRLVDGVHQGARLDELGDWAGRVPGLRAVPDGLAARLPVIDMPTHLAWLRDRLLRAGGTVEARAATRLAEVPADVVVNCSGLGARTLVPDPGVRPVRGQLVLVENPGITTYYTSVDHSSPVAAYFIPQPHGLILGGTAQEDDWSTEPDPATAAEIIARCARVRPEIAGARVLAHRVGLRPYRDAVRLEREELPGGRTVVHSYGHGGAGVTVAWGCAREAAGLVPAAAA</sequence>
<dbReference type="EMBL" id="FNTD01000004">
    <property type="protein sequence ID" value="SED96127.1"/>
    <property type="molecule type" value="Genomic_DNA"/>
</dbReference>
<evidence type="ECO:0000256" key="1">
    <source>
        <dbReference type="ARBA" id="ARBA00001974"/>
    </source>
</evidence>
<feature type="binding site" evidence="9">
    <location>
        <position position="311"/>
    </location>
    <ligand>
        <name>D-dopa</name>
        <dbReference type="ChEBI" id="CHEBI:149689"/>
    </ligand>
</feature>
<dbReference type="STRING" id="67331.SAMN04490357_6457"/>
<evidence type="ECO:0000256" key="5">
    <source>
        <dbReference type="ARBA" id="ARBA00023002"/>
    </source>
</evidence>
<evidence type="ECO:0000313" key="11">
    <source>
        <dbReference type="EMBL" id="SED96127.1"/>
    </source>
</evidence>
<dbReference type="InterPro" id="IPR006076">
    <property type="entry name" value="FAD-dep_OxRdtase"/>
</dbReference>
<feature type="binding site" evidence="9">
    <location>
        <begin position="310"/>
        <end position="315"/>
    </location>
    <ligand>
        <name>FAD</name>
        <dbReference type="ChEBI" id="CHEBI:57692"/>
    </ligand>
</feature>
<feature type="binding site" evidence="9">
    <location>
        <begin position="64"/>
        <end position="65"/>
    </location>
    <ligand>
        <name>FAD</name>
        <dbReference type="ChEBI" id="CHEBI:57692"/>
    </ligand>
</feature>
<dbReference type="SUPFAM" id="SSF54373">
    <property type="entry name" value="FAD-linked reductases, C-terminal domain"/>
    <property type="match status" value="1"/>
</dbReference>
<feature type="domain" description="FAD dependent oxidoreductase" evidence="10">
    <location>
        <begin position="29"/>
        <end position="325"/>
    </location>
</feature>
<keyword evidence="3" id="KW-0285">Flavoprotein</keyword>
<evidence type="ECO:0000256" key="7">
    <source>
        <dbReference type="ARBA" id="ARBA00039751"/>
    </source>
</evidence>
<dbReference type="SUPFAM" id="SSF51971">
    <property type="entry name" value="Nucleotide-binding domain"/>
    <property type="match status" value="1"/>
</dbReference>
<dbReference type="GO" id="GO:0005737">
    <property type="term" value="C:cytoplasm"/>
    <property type="evidence" value="ECO:0007669"/>
    <property type="project" value="TreeGrafter"/>
</dbReference>
<evidence type="ECO:0000256" key="9">
    <source>
        <dbReference type="PIRSR" id="PIRSR000189-1"/>
    </source>
</evidence>